<keyword evidence="1 15" id="KW-0813">Transport</keyword>
<keyword evidence="9" id="KW-1015">Disulfide bond</keyword>
<dbReference type="InterPro" id="IPR036719">
    <property type="entry name" value="Neuro-gated_channel_TM_sf"/>
</dbReference>
<proteinExistence type="inferred from homology"/>
<dbReference type="Proteomes" id="UP001378592">
    <property type="component" value="Unassembled WGS sequence"/>
</dbReference>
<keyword evidence="11" id="KW-0868">Chloride</keyword>
<evidence type="ECO:0000256" key="12">
    <source>
        <dbReference type="ARBA" id="ARBA00023257"/>
    </source>
</evidence>
<evidence type="ECO:0000256" key="1">
    <source>
        <dbReference type="ARBA" id="ARBA00022448"/>
    </source>
</evidence>
<feature type="transmembrane region" description="Helical" evidence="15">
    <location>
        <begin position="617"/>
        <end position="637"/>
    </location>
</feature>
<feature type="chain" id="PRO_5042673402" evidence="15">
    <location>
        <begin position="22"/>
        <end position="658"/>
    </location>
</feature>
<evidence type="ECO:0000313" key="19">
    <source>
        <dbReference type="EMBL" id="KAK7871805.1"/>
    </source>
</evidence>
<keyword evidence="6" id="KW-0770">Synapse</keyword>
<name>A0AAN9W0R3_9ORTH</name>
<keyword evidence="8 15" id="KW-0472">Membrane</keyword>
<dbReference type="Gene3D" id="1.20.58.390">
    <property type="entry name" value="Neurotransmitter-gated ion-channel transmembrane domain"/>
    <property type="match status" value="1"/>
</dbReference>
<dbReference type="AlphaFoldDB" id="A0AAN9W0R3"/>
<evidence type="ECO:0000256" key="9">
    <source>
        <dbReference type="ARBA" id="ARBA00023157"/>
    </source>
</evidence>
<keyword evidence="12" id="KW-0628">Postsynaptic cell membrane</keyword>
<dbReference type="Gene3D" id="2.70.170.10">
    <property type="entry name" value="Neurotransmitter-gated ion-channel ligand-binding domain"/>
    <property type="match status" value="1"/>
</dbReference>
<dbReference type="GO" id="GO:0099095">
    <property type="term" value="F:ligand-gated monoatomic anion channel activity"/>
    <property type="evidence" value="ECO:0007669"/>
    <property type="project" value="UniProtKB-ARBA"/>
</dbReference>
<dbReference type="InterPro" id="IPR006202">
    <property type="entry name" value="Neur_chan_lig-bd"/>
</dbReference>
<keyword evidence="4 15" id="KW-0732">Signal</keyword>
<dbReference type="GO" id="GO:0005254">
    <property type="term" value="F:chloride channel activity"/>
    <property type="evidence" value="ECO:0007669"/>
    <property type="project" value="UniProtKB-ARBA"/>
</dbReference>
<feature type="region of interest" description="Disordered" evidence="16">
    <location>
        <begin position="436"/>
        <end position="461"/>
    </location>
</feature>
<reference evidence="19 20" key="1">
    <citation type="submission" date="2024-03" db="EMBL/GenBank/DDBJ databases">
        <title>The genome assembly and annotation of the cricket Gryllus longicercus Weissman &amp; Gray.</title>
        <authorList>
            <person name="Szrajer S."/>
            <person name="Gray D."/>
            <person name="Ylla G."/>
        </authorList>
    </citation>
    <scope>NUCLEOTIDE SEQUENCE [LARGE SCALE GENOMIC DNA]</scope>
    <source>
        <strain evidence="19">DAG 2021-001</strain>
        <tissue evidence="19">Whole body minus gut</tissue>
    </source>
</reference>
<dbReference type="NCBIfam" id="TIGR00860">
    <property type="entry name" value="LIC"/>
    <property type="match status" value="1"/>
</dbReference>
<evidence type="ECO:0000256" key="10">
    <source>
        <dbReference type="ARBA" id="ARBA00023180"/>
    </source>
</evidence>
<feature type="domain" description="Neurotransmitter-gated ion-channel ligand-binding" evidence="17">
    <location>
        <begin position="38"/>
        <end position="242"/>
    </location>
</feature>
<evidence type="ECO:0000259" key="18">
    <source>
        <dbReference type="Pfam" id="PF02932"/>
    </source>
</evidence>
<dbReference type="GO" id="GO:0004888">
    <property type="term" value="F:transmembrane signaling receptor activity"/>
    <property type="evidence" value="ECO:0007669"/>
    <property type="project" value="InterPro"/>
</dbReference>
<comment type="subcellular location">
    <subcellularLocation>
        <location evidence="14">Postsynaptic cell membrane</location>
        <topology evidence="14">Multi-pass membrane protein</topology>
    </subcellularLocation>
</comment>
<dbReference type="SUPFAM" id="SSF90112">
    <property type="entry name" value="Neurotransmitter-gated ion-channel transmembrane pore"/>
    <property type="match status" value="1"/>
</dbReference>
<dbReference type="PANTHER" id="PTHR18945">
    <property type="entry name" value="NEUROTRANSMITTER GATED ION CHANNEL"/>
    <property type="match status" value="1"/>
</dbReference>
<dbReference type="Pfam" id="PF02932">
    <property type="entry name" value="Neur_chan_memb"/>
    <property type="match status" value="1"/>
</dbReference>
<dbReference type="PROSITE" id="PS00236">
    <property type="entry name" value="NEUROTR_ION_CHANNEL"/>
    <property type="match status" value="1"/>
</dbReference>
<dbReference type="SUPFAM" id="SSF63712">
    <property type="entry name" value="Nicotinic receptor ligand binding domain-like"/>
    <property type="match status" value="1"/>
</dbReference>
<evidence type="ECO:0000256" key="15">
    <source>
        <dbReference type="RuleBase" id="RU000687"/>
    </source>
</evidence>
<evidence type="ECO:0000256" key="4">
    <source>
        <dbReference type="ARBA" id="ARBA00022729"/>
    </source>
</evidence>
<feature type="region of interest" description="Disordered" evidence="16">
    <location>
        <begin position="493"/>
        <end position="512"/>
    </location>
</feature>
<keyword evidence="3 15" id="KW-0812">Transmembrane</keyword>
<evidence type="ECO:0000259" key="17">
    <source>
        <dbReference type="Pfam" id="PF02931"/>
    </source>
</evidence>
<dbReference type="InterPro" id="IPR036734">
    <property type="entry name" value="Neur_chan_lig-bd_sf"/>
</dbReference>
<dbReference type="EMBL" id="JAZDUA010000034">
    <property type="protein sequence ID" value="KAK7871805.1"/>
    <property type="molecule type" value="Genomic_DNA"/>
</dbReference>
<keyword evidence="7 15" id="KW-0406">Ion transport</keyword>
<dbReference type="InterPro" id="IPR038050">
    <property type="entry name" value="Neuro_actylchol_rec"/>
</dbReference>
<comment type="caution">
    <text evidence="19">The sequence shown here is derived from an EMBL/GenBank/DDBJ whole genome shotgun (WGS) entry which is preliminary data.</text>
</comment>
<keyword evidence="13 15" id="KW-0407">Ion channel</keyword>
<dbReference type="GO" id="GO:0045211">
    <property type="term" value="C:postsynaptic membrane"/>
    <property type="evidence" value="ECO:0007669"/>
    <property type="project" value="UniProtKB-SubCell"/>
</dbReference>
<dbReference type="GO" id="GO:0005230">
    <property type="term" value="F:extracellular ligand-gated monoatomic ion channel activity"/>
    <property type="evidence" value="ECO:0007669"/>
    <property type="project" value="InterPro"/>
</dbReference>
<dbReference type="InterPro" id="IPR006028">
    <property type="entry name" value="GABAA/Glycine_rcpt"/>
</dbReference>
<accession>A0AAN9W0R3</accession>
<keyword evidence="20" id="KW-1185">Reference proteome</keyword>
<keyword evidence="5 15" id="KW-1133">Transmembrane helix</keyword>
<evidence type="ECO:0000256" key="8">
    <source>
        <dbReference type="ARBA" id="ARBA00023136"/>
    </source>
</evidence>
<sequence length="658" mass="72099">MALRALLALLALLAAAGPCAAHAMLRDYRSLQRNVTYLLDALLSPSRYDKRIRPGLGGPPVVVTVNMLIKSMGPVSETDEEYVMDCYFRQTWFDKRLTFHFPGMETFSMPWLFLERVWKPDTFFMNGKKSHLHRITVPNKFLRLGQDGYLVYSMRLTIKASCPMHLRKFPLDTQKCPLLIGSYGYMSNDVTYQWKEEDAVVEEGVELAQYDLVNISVYQARTFMRGKDPYSMIKVSFLMKRHTGYFMLQVFAPCILIVCCSWVSFWIDPDAVPARVTLGVTTVLSMTTMGFGGRAQMPKVSYATALDWFVILCFSFVFAVMVEYAVINFIDKATSDIKRILEERGIKKPPKPAAEGPAEGPEAAAGAAPEAVVPVLVVDLAPTPSLDPIYAEVCDAAPAGGGAGGGAAGGRTPVLRSVRELQEGQEVVLASMVLSPQQAHEQEQEQEQLPPARRGRKGAALVRRKSLADLPAAGDVERGGGGAGAAAQRQRRASAACGGGGGGGGGGRRRSSALLSVPALDEDADEDVDSDFEDGPPLDTLEALEVTIRGSVMELRSALGSATAGTRRSLCQMLQRPLRELRDLRLLPTEQTVTRLLLADEPPPKFSAIDIAARRCFPLLFTLLFGLYWLLYLYYITDDIPAKAARMLDTRRALAPAA</sequence>
<keyword evidence="2" id="KW-1003">Cell membrane</keyword>
<evidence type="ECO:0000256" key="7">
    <source>
        <dbReference type="ARBA" id="ARBA00023065"/>
    </source>
</evidence>
<organism evidence="19 20">
    <name type="scientific">Gryllus longicercus</name>
    <dbReference type="NCBI Taxonomy" id="2509291"/>
    <lineage>
        <taxon>Eukaryota</taxon>
        <taxon>Metazoa</taxon>
        <taxon>Ecdysozoa</taxon>
        <taxon>Arthropoda</taxon>
        <taxon>Hexapoda</taxon>
        <taxon>Insecta</taxon>
        <taxon>Pterygota</taxon>
        <taxon>Neoptera</taxon>
        <taxon>Polyneoptera</taxon>
        <taxon>Orthoptera</taxon>
        <taxon>Ensifera</taxon>
        <taxon>Gryllidea</taxon>
        <taxon>Grylloidea</taxon>
        <taxon>Gryllidae</taxon>
        <taxon>Gryllinae</taxon>
        <taxon>Gryllus</taxon>
    </lineage>
</organism>
<evidence type="ECO:0000256" key="3">
    <source>
        <dbReference type="ARBA" id="ARBA00022692"/>
    </source>
</evidence>
<gene>
    <name evidence="19" type="ORF">R5R35_014058</name>
</gene>
<dbReference type="CDD" id="cd19049">
    <property type="entry name" value="LGIC_TM_anion"/>
    <property type="match status" value="1"/>
</dbReference>
<evidence type="ECO:0000256" key="6">
    <source>
        <dbReference type="ARBA" id="ARBA00023018"/>
    </source>
</evidence>
<dbReference type="InterPro" id="IPR006029">
    <property type="entry name" value="Neurotrans-gated_channel_TM"/>
</dbReference>
<dbReference type="PRINTS" id="PR00253">
    <property type="entry name" value="GABAARECEPTR"/>
</dbReference>
<dbReference type="FunFam" id="2.70.170.10:FF:000003">
    <property type="entry name" value="Putative gamma-aminobutyric acid receptor subunit gamma-2"/>
    <property type="match status" value="1"/>
</dbReference>
<dbReference type="PRINTS" id="PR00252">
    <property type="entry name" value="NRIONCHANNEL"/>
</dbReference>
<evidence type="ECO:0000256" key="14">
    <source>
        <dbReference type="ARBA" id="ARBA00034104"/>
    </source>
</evidence>
<feature type="signal peptide" evidence="15">
    <location>
        <begin position="1"/>
        <end position="21"/>
    </location>
</feature>
<dbReference type="InterPro" id="IPR018000">
    <property type="entry name" value="Neurotransmitter_ion_chnl_CS"/>
</dbReference>
<feature type="transmembrane region" description="Helical" evidence="15">
    <location>
        <begin position="245"/>
        <end position="267"/>
    </location>
</feature>
<comment type="similarity">
    <text evidence="15">Belongs to the ligand-gated ion channel (TC 1.A.9) family.</text>
</comment>
<feature type="compositionally biased region" description="Gly residues" evidence="16">
    <location>
        <begin position="497"/>
        <end position="506"/>
    </location>
</feature>
<dbReference type="InterPro" id="IPR006201">
    <property type="entry name" value="Neur_channel"/>
</dbReference>
<evidence type="ECO:0000256" key="2">
    <source>
        <dbReference type="ARBA" id="ARBA00022475"/>
    </source>
</evidence>
<evidence type="ECO:0000256" key="11">
    <source>
        <dbReference type="ARBA" id="ARBA00023214"/>
    </source>
</evidence>
<evidence type="ECO:0000256" key="5">
    <source>
        <dbReference type="ARBA" id="ARBA00022989"/>
    </source>
</evidence>
<evidence type="ECO:0000313" key="20">
    <source>
        <dbReference type="Proteomes" id="UP001378592"/>
    </source>
</evidence>
<dbReference type="Pfam" id="PF02931">
    <property type="entry name" value="Neur_chan_LBD"/>
    <property type="match status" value="1"/>
</dbReference>
<dbReference type="CDD" id="cd19007">
    <property type="entry name" value="LGIC_ECD_GABAR_GRD-like"/>
    <property type="match status" value="1"/>
</dbReference>
<keyword evidence="10" id="KW-0325">Glycoprotein</keyword>
<feature type="transmembrane region" description="Helical" evidence="15">
    <location>
        <begin position="273"/>
        <end position="293"/>
    </location>
</feature>
<evidence type="ECO:0000256" key="16">
    <source>
        <dbReference type="SAM" id="MobiDB-lite"/>
    </source>
</evidence>
<feature type="domain" description="Neurotransmitter-gated ion-channel transmembrane" evidence="18">
    <location>
        <begin position="251"/>
        <end position="337"/>
    </location>
</feature>
<protein>
    <submittedName>
        <fullName evidence="19">Uncharacterized protein</fullName>
    </submittedName>
</protein>
<evidence type="ECO:0000256" key="13">
    <source>
        <dbReference type="ARBA" id="ARBA00023303"/>
    </source>
</evidence>
<feature type="transmembrane region" description="Helical" evidence="15">
    <location>
        <begin position="305"/>
        <end position="327"/>
    </location>
</feature>